<dbReference type="VEuPathDB" id="FungiDB:A1O9_08052"/>
<accession>A0A072P9C2</accession>
<dbReference type="HOGENOM" id="CLU_059028_3_1_1"/>
<dbReference type="Proteomes" id="UP000027920">
    <property type="component" value="Unassembled WGS sequence"/>
</dbReference>
<dbReference type="GO" id="GO:0010257">
    <property type="term" value="P:NADH dehydrogenase complex assembly"/>
    <property type="evidence" value="ECO:0007669"/>
    <property type="project" value="TreeGrafter"/>
</dbReference>
<organism evidence="3 4">
    <name type="scientific">Exophiala aquamarina CBS 119918</name>
    <dbReference type="NCBI Taxonomy" id="1182545"/>
    <lineage>
        <taxon>Eukaryota</taxon>
        <taxon>Fungi</taxon>
        <taxon>Dikarya</taxon>
        <taxon>Ascomycota</taxon>
        <taxon>Pezizomycotina</taxon>
        <taxon>Eurotiomycetes</taxon>
        <taxon>Chaetothyriomycetidae</taxon>
        <taxon>Chaetothyriales</taxon>
        <taxon>Herpotrichiellaceae</taxon>
        <taxon>Exophiala</taxon>
    </lineage>
</organism>
<evidence type="ECO:0000256" key="1">
    <source>
        <dbReference type="ARBA" id="ARBA00007884"/>
    </source>
</evidence>
<feature type="domain" description="NADH:ubiquinone oxidoreductase intermediate-associated protein 30" evidence="2">
    <location>
        <begin position="6"/>
        <end position="177"/>
    </location>
</feature>
<dbReference type="InterPro" id="IPR008979">
    <property type="entry name" value="Galactose-bd-like_sf"/>
</dbReference>
<dbReference type="SUPFAM" id="SSF49785">
    <property type="entry name" value="Galactose-binding domain-like"/>
    <property type="match status" value="1"/>
</dbReference>
<feature type="non-terminal residue" evidence="3">
    <location>
        <position position="187"/>
    </location>
</feature>
<dbReference type="InterPro" id="IPR013857">
    <property type="entry name" value="NADH-UbQ_OxRdtase-assoc_prot30"/>
</dbReference>
<dbReference type="GeneID" id="25282965"/>
<dbReference type="PANTHER" id="PTHR13194:SF19">
    <property type="entry name" value="NAD(P)-BINDING ROSSMANN-FOLD SUPERFAMILY PROTEIN"/>
    <property type="match status" value="1"/>
</dbReference>
<dbReference type="EMBL" id="AMGV01000006">
    <property type="protein sequence ID" value="KEF56471.1"/>
    <property type="molecule type" value="Genomic_DNA"/>
</dbReference>
<dbReference type="Pfam" id="PF08547">
    <property type="entry name" value="CIA30"/>
    <property type="match status" value="1"/>
</dbReference>
<protein>
    <recommendedName>
        <fullName evidence="2">NADH:ubiquinone oxidoreductase intermediate-associated protein 30 domain-containing protein</fullName>
    </recommendedName>
</protein>
<sequence>RGWGPNQWISSDDRVRGGLSKSYLDCTTKGAHFHGLLDIQALGGAGFASQRTRGDDRRPLWDLTSYNGIEIALDVSQSDRKVYTLILKDHVLPPNPNNGREQSTISWEYNFSTTDCSTNDSAGLSEVKLFAPWDSFQSTYRGKPSNETKRLALNNIKRISIMIRSFFGTQEGQFTLKLLSLSAYALP</sequence>
<evidence type="ECO:0000313" key="4">
    <source>
        <dbReference type="Proteomes" id="UP000027920"/>
    </source>
</evidence>
<keyword evidence="4" id="KW-1185">Reference proteome</keyword>
<comment type="caution">
    <text evidence="3">The sequence shown here is derived from an EMBL/GenBank/DDBJ whole genome shotgun (WGS) entry which is preliminary data.</text>
</comment>
<reference evidence="3 4" key="1">
    <citation type="submission" date="2013-03" db="EMBL/GenBank/DDBJ databases">
        <title>The Genome Sequence of Exophiala aquamarina CBS 119918.</title>
        <authorList>
            <consortium name="The Broad Institute Genomics Platform"/>
            <person name="Cuomo C."/>
            <person name="de Hoog S."/>
            <person name="Gorbushina A."/>
            <person name="Walker B."/>
            <person name="Young S.K."/>
            <person name="Zeng Q."/>
            <person name="Gargeya S."/>
            <person name="Fitzgerald M."/>
            <person name="Haas B."/>
            <person name="Abouelleil A."/>
            <person name="Allen A.W."/>
            <person name="Alvarado L."/>
            <person name="Arachchi H.M."/>
            <person name="Berlin A.M."/>
            <person name="Chapman S.B."/>
            <person name="Gainer-Dewar J."/>
            <person name="Goldberg J."/>
            <person name="Griggs A."/>
            <person name="Gujja S."/>
            <person name="Hansen M."/>
            <person name="Howarth C."/>
            <person name="Imamovic A."/>
            <person name="Ireland A."/>
            <person name="Larimer J."/>
            <person name="McCowan C."/>
            <person name="Murphy C."/>
            <person name="Pearson M."/>
            <person name="Poon T.W."/>
            <person name="Priest M."/>
            <person name="Roberts A."/>
            <person name="Saif S."/>
            <person name="Shea T."/>
            <person name="Sisk P."/>
            <person name="Sykes S."/>
            <person name="Wortman J."/>
            <person name="Nusbaum C."/>
            <person name="Birren B."/>
        </authorList>
    </citation>
    <scope>NUCLEOTIDE SEQUENCE [LARGE SCALE GENOMIC DNA]</scope>
    <source>
        <strain evidence="3 4">CBS 119918</strain>
    </source>
</reference>
<dbReference type="RefSeq" id="XP_013259061.1">
    <property type="nucleotide sequence ID" value="XM_013403607.1"/>
</dbReference>
<dbReference type="STRING" id="1182545.A0A072P9C2"/>
<dbReference type="PANTHER" id="PTHR13194">
    <property type="entry name" value="COMPLEX I INTERMEDIATE-ASSOCIATED PROTEIN 30"/>
    <property type="match status" value="1"/>
</dbReference>
<dbReference type="AlphaFoldDB" id="A0A072P9C2"/>
<proteinExistence type="inferred from homology"/>
<dbReference type="OrthoDB" id="426386at2759"/>
<dbReference type="GO" id="GO:0051082">
    <property type="term" value="F:unfolded protein binding"/>
    <property type="evidence" value="ECO:0007669"/>
    <property type="project" value="TreeGrafter"/>
</dbReference>
<gene>
    <name evidence="3" type="ORF">A1O9_08052</name>
</gene>
<feature type="non-terminal residue" evidence="3">
    <location>
        <position position="1"/>
    </location>
</feature>
<evidence type="ECO:0000259" key="2">
    <source>
        <dbReference type="Pfam" id="PF08547"/>
    </source>
</evidence>
<evidence type="ECO:0000313" key="3">
    <source>
        <dbReference type="EMBL" id="KEF56471.1"/>
    </source>
</evidence>
<comment type="similarity">
    <text evidence="1">Belongs to the CIA30 family.</text>
</comment>
<dbReference type="InterPro" id="IPR039131">
    <property type="entry name" value="NDUFAF1"/>
</dbReference>
<name>A0A072P9C2_9EURO</name>